<dbReference type="EMBL" id="VOIH02000001">
    <property type="protein sequence ID" value="KAF3456041.1"/>
    <property type="molecule type" value="Genomic_DNA"/>
</dbReference>
<name>A0A8K0HP18_9ROSA</name>
<accession>A0A8K0HP18</accession>
<keyword evidence="2" id="KW-1185">Reference proteome</keyword>
<reference evidence="1" key="1">
    <citation type="submission" date="2020-03" db="EMBL/GenBank/DDBJ databases">
        <title>A high-quality chromosome-level genome assembly of a woody plant with both climbing and erect habits, Rhamnella rubrinervis.</title>
        <authorList>
            <person name="Lu Z."/>
            <person name="Yang Y."/>
            <person name="Zhu X."/>
            <person name="Sun Y."/>
        </authorList>
    </citation>
    <scope>NUCLEOTIDE SEQUENCE</scope>
    <source>
        <strain evidence="1">BYM</strain>
        <tissue evidence="1">Leaf</tissue>
    </source>
</reference>
<dbReference type="AlphaFoldDB" id="A0A8K0HP18"/>
<gene>
    <name evidence="1" type="ORF">FNV43_RR00684</name>
</gene>
<proteinExistence type="predicted"/>
<evidence type="ECO:0000313" key="2">
    <source>
        <dbReference type="Proteomes" id="UP000796880"/>
    </source>
</evidence>
<protein>
    <submittedName>
        <fullName evidence="1">Uncharacterized protein</fullName>
    </submittedName>
</protein>
<dbReference type="Proteomes" id="UP000796880">
    <property type="component" value="Unassembled WGS sequence"/>
</dbReference>
<organism evidence="1 2">
    <name type="scientific">Rhamnella rubrinervis</name>
    <dbReference type="NCBI Taxonomy" id="2594499"/>
    <lineage>
        <taxon>Eukaryota</taxon>
        <taxon>Viridiplantae</taxon>
        <taxon>Streptophyta</taxon>
        <taxon>Embryophyta</taxon>
        <taxon>Tracheophyta</taxon>
        <taxon>Spermatophyta</taxon>
        <taxon>Magnoliopsida</taxon>
        <taxon>eudicotyledons</taxon>
        <taxon>Gunneridae</taxon>
        <taxon>Pentapetalae</taxon>
        <taxon>rosids</taxon>
        <taxon>fabids</taxon>
        <taxon>Rosales</taxon>
        <taxon>Rhamnaceae</taxon>
        <taxon>rhamnoid group</taxon>
        <taxon>Rhamneae</taxon>
        <taxon>Rhamnella</taxon>
    </lineage>
</organism>
<sequence>MLCWSEVVARMIYEQKAEERLVELRQSTSLTVDEIFSEVLPAKSATFRRIGVTMTQQMEILPTKVDLEKLNWELFG</sequence>
<evidence type="ECO:0000313" key="1">
    <source>
        <dbReference type="EMBL" id="KAF3456041.1"/>
    </source>
</evidence>
<comment type="caution">
    <text evidence="1">The sequence shown here is derived from an EMBL/GenBank/DDBJ whole genome shotgun (WGS) entry which is preliminary data.</text>
</comment>